<feature type="domain" description="NAC" evidence="5">
    <location>
        <begin position="8"/>
        <end position="135"/>
    </location>
</feature>
<comment type="caution">
    <text evidence="6">The sequence shown here is derived from an EMBL/GenBank/DDBJ whole genome shotgun (WGS) entry which is preliminary data.</text>
</comment>
<proteinExistence type="predicted"/>
<dbReference type="GO" id="GO:0003677">
    <property type="term" value="F:DNA binding"/>
    <property type="evidence" value="ECO:0007669"/>
    <property type="project" value="UniProtKB-KW"/>
</dbReference>
<evidence type="ECO:0000256" key="4">
    <source>
        <dbReference type="ARBA" id="ARBA00023242"/>
    </source>
</evidence>
<evidence type="ECO:0000259" key="5">
    <source>
        <dbReference type="PROSITE" id="PS51005"/>
    </source>
</evidence>
<dbReference type="Gene3D" id="2.170.150.80">
    <property type="entry name" value="NAC domain"/>
    <property type="match status" value="1"/>
</dbReference>
<dbReference type="SUPFAM" id="SSF101941">
    <property type="entry name" value="NAC domain"/>
    <property type="match status" value="1"/>
</dbReference>
<accession>A0A833VQ10</accession>
<dbReference type="GO" id="GO:0006355">
    <property type="term" value="P:regulation of DNA-templated transcription"/>
    <property type="evidence" value="ECO:0007669"/>
    <property type="project" value="InterPro"/>
</dbReference>
<keyword evidence="7" id="KW-1185">Reference proteome</keyword>
<name>A0A833VQ10_9POAL</name>
<evidence type="ECO:0000256" key="2">
    <source>
        <dbReference type="ARBA" id="ARBA00023125"/>
    </source>
</evidence>
<sequence length="135" mass="15571">MEEENCCVPPGFRFHPTEEELVGYYLMRKVTSQKIDLEIIRDVDLYRIEPWDLQATHGESLNCTRELQKKQIFLDQYTEIPQLDSPSLSNGFDGMMNSISEEQSSQRIDWKFLDSLISSNSDELGSSSAQVFPLD</sequence>
<gene>
    <name evidence="6" type="ORF">FCM35_KLT19276</name>
</gene>
<dbReference type="InterPro" id="IPR036093">
    <property type="entry name" value="NAC_dom_sf"/>
</dbReference>
<reference evidence="6" key="1">
    <citation type="submission" date="2020-01" db="EMBL/GenBank/DDBJ databases">
        <title>Genome sequence of Kobresia littledalei, the first chromosome-level genome in the family Cyperaceae.</title>
        <authorList>
            <person name="Qu G."/>
        </authorList>
    </citation>
    <scope>NUCLEOTIDE SEQUENCE</scope>
    <source>
        <strain evidence="6">C.B.Clarke</strain>
        <tissue evidence="6">Leaf</tissue>
    </source>
</reference>
<dbReference type="PANTHER" id="PTHR31744:SF211">
    <property type="entry name" value="OS04G0691300 PROTEIN"/>
    <property type="match status" value="1"/>
</dbReference>
<protein>
    <recommendedName>
        <fullName evidence="5">NAC domain-containing protein</fullName>
    </recommendedName>
</protein>
<evidence type="ECO:0000256" key="3">
    <source>
        <dbReference type="ARBA" id="ARBA00023163"/>
    </source>
</evidence>
<dbReference type="OrthoDB" id="1922833at2759"/>
<dbReference type="AlphaFoldDB" id="A0A833VQ10"/>
<evidence type="ECO:0000256" key="1">
    <source>
        <dbReference type="ARBA" id="ARBA00023015"/>
    </source>
</evidence>
<dbReference type="InterPro" id="IPR003441">
    <property type="entry name" value="NAC-dom"/>
</dbReference>
<keyword evidence="4" id="KW-0539">Nucleus</keyword>
<dbReference type="Pfam" id="PF02365">
    <property type="entry name" value="NAM"/>
    <property type="match status" value="1"/>
</dbReference>
<dbReference type="EMBL" id="SWLB01000007">
    <property type="protein sequence ID" value="KAF3336690.1"/>
    <property type="molecule type" value="Genomic_DNA"/>
</dbReference>
<dbReference type="PROSITE" id="PS51005">
    <property type="entry name" value="NAC"/>
    <property type="match status" value="1"/>
</dbReference>
<evidence type="ECO:0000313" key="7">
    <source>
        <dbReference type="Proteomes" id="UP000623129"/>
    </source>
</evidence>
<keyword evidence="2" id="KW-0238">DNA-binding</keyword>
<dbReference type="PANTHER" id="PTHR31744">
    <property type="entry name" value="PROTEIN CUP-SHAPED COTYLEDON 2-RELATED"/>
    <property type="match status" value="1"/>
</dbReference>
<keyword evidence="3" id="KW-0804">Transcription</keyword>
<evidence type="ECO:0000313" key="6">
    <source>
        <dbReference type="EMBL" id="KAF3336690.1"/>
    </source>
</evidence>
<dbReference type="Proteomes" id="UP000623129">
    <property type="component" value="Unassembled WGS sequence"/>
</dbReference>
<organism evidence="6 7">
    <name type="scientific">Carex littledalei</name>
    <dbReference type="NCBI Taxonomy" id="544730"/>
    <lineage>
        <taxon>Eukaryota</taxon>
        <taxon>Viridiplantae</taxon>
        <taxon>Streptophyta</taxon>
        <taxon>Embryophyta</taxon>
        <taxon>Tracheophyta</taxon>
        <taxon>Spermatophyta</taxon>
        <taxon>Magnoliopsida</taxon>
        <taxon>Liliopsida</taxon>
        <taxon>Poales</taxon>
        <taxon>Cyperaceae</taxon>
        <taxon>Cyperoideae</taxon>
        <taxon>Cariceae</taxon>
        <taxon>Carex</taxon>
        <taxon>Carex subgen. Euthyceras</taxon>
    </lineage>
</organism>
<keyword evidence="1" id="KW-0805">Transcription regulation</keyword>